<keyword evidence="6" id="KW-1185">Reference proteome</keyword>
<dbReference type="AlphaFoldDB" id="A0AAW1XYQ5"/>
<dbReference type="InterPro" id="IPR036427">
    <property type="entry name" value="Bromodomain-like_sf"/>
</dbReference>
<evidence type="ECO:0000313" key="5">
    <source>
        <dbReference type="EMBL" id="KAK9941024.1"/>
    </source>
</evidence>
<evidence type="ECO:0000256" key="3">
    <source>
        <dbReference type="SAM" id="MobiDB-lite"/>
    </source>
</evidence>
<reference evidence="5 6" key="1">
    <citation type="journal article" date="2023" name="G3 (Bethesda)">
        <title>A chromosome-length genome assembly and annotation of blackberry (Rubus argutus, cv. 'Hillquist').</title>
        <authorList>
            <person name="Bruna T."/>
            <person name="Aryal R."/>
            <person name="Dudchenko O."/>
            <person name="Sargent D.J."/>
            <person name="Mead D."/>
            <person name="Buti M."/>
            <person name="Cavallini A."/>
            <person name="Hytonen T."/>
            <person name="Andres J."/>
            <person name="Pham M."/>
            <person name="Weisz D."/>
            <person name="Mascagni F."/>
            <person name="Usai G."/>
            <person name="Natali L."/>
            <person name="Bassil N."/>
            <person name="Fernandez G.E."/>
            <person name="Lomsadze A."/>
            <person name="Armour M."/>
            <person name="Olukolu B."/>
            <person name="Poorten T."/>
            <person name="Britton C."/>
            <person name="Davik J."/>
            <person name="Ashrafi H."/>
            <person name="Aiden E.L."/>
            <person name="Borodovsky M."/>
            <person name="Worthington M."/>
        </authorList>
    </citation>
    <scope>NUCLEOTIDE SEQUENCE [LARGE SCALE GENOMIC DNA]</scope>
    <source>
        <strain evidence="5">PI 553951</strain>
    </source>
</reference>
<dbReference type="SUPFAM" id="SSF47370">
    <property type="entry name" value="Bromodomain"/>
    <property type="match status" value="1"/>
</dbReference>
<accession>A0AAW1XYQ5</accession>
<feature type="region of interest" description="Disordered" evidence="3">
    <location>
        <begin position="210"/>
        <end position="263"/>
    </location>
</feature>
<dbReference type="PANTHER" id="PTHR22881">
    <property type="entry name" value="BROMODOMAIN CONTAINING PROTEIN"/>
    <property type="match status" value="1"/>
</dbReference>
<proteinExistence type="predicted"/>
<dbReference type="InterPro" id="IPR051831">
    <property type="entry name" value="Bromodomain_contain_prot"/>
</dbReference>
<feature type="compositionally biased region" description="Polar residues" evidence="3">
    <location>
        <begin position="614"/>
        <end position="625"/>
    </location>
</feature>
<feature type="region of interest" description="Disordered" evidence="3">
    <location>
        <begin position="1"/>
        <end position="74"/>
    </location>
</feature>
<dbReference type="CDD" id="cd04369">
    <property type="entry name" value="Bromodomain"/>
    <property type="match status" value="1"/>
</dbReference>
<name>A0AAW1XYQ5_RUBAR</name>
<dbReference type="Gene3D" id="1.20.920.10">
    <property type="entry name" value="Bromodomain-like"/>
    <property type="match status" value="1"/>
</dbReference>
<feature type="region of interest" description="Disordered" evidence="3">
    <location>
        <begin position="415"/>
        <end position="435"/>
    </location>
</feature>
<dbReference type="Pfam" id="PF00439">
    <property type="entry name" value="Bromodomain"/>
    <property type="match status" value="1"/>
</dbReference>
<keyword evidence="1 2" id="KW-0103">Bromodomain</keyword>
<organism evidence="5 6">
    <name type="scientific">Rubus argutus</name>
    <name type="common">Southern blackberry</name>
    <dbReference type="NCBI Taxonomy" id="59490"/>
    <lineage>
        <taxon>Eukaryota</taxon>
        <taxon>Viridiplantae</taxon>
        <taxon>Streptophyta</taxon>
        <taxon>Embryophyta</taxon>
        <taxon>Tracheophyta</taxon>
        <taxon>Spermatophyta</taxon>
        <taxon>Magnoliopsida</taxon>
        <taxon>eudicotyledons</taxon>
        <taxon>Gunneridae</taxon>
        <taxon>Pentapetalae</taxon>
        <taxon>rosids</taxon>
        <taxon>fabids</taxon>
        <taxon>Rosales</taxon>
        <taxon>Rosaceae</taxon>
        <taxon>Rosoideae</taxon>
        <taxon>Rosoideae incertae sedis</taxon>
        <taxon>Rubus</taxon>
    </lineage>
</organism>
<dbReference type="PROSITE" id="PS00633">
    <property type="entry name" value="BROMODOMAIN_1"/>
    <property type="match status" value="1"/>
</dbReference>
<dbReference type="PROSITE" id="PS50014">
    <property type="entry name" value="BROMODOMAIN_2"/>
    <property type="match status" value="1"/>
</dbReference>
<evidence type="ECO:0000259" key="4">
    <source>
        <dbReference type="PROSITE" id="PS50014"/>
    </source>
</evidence>
<evidence type="ECO:0000256" key="1">
    <source>
        <dbReference type="ARBA" id="ARBA00023117"/>
    </source>
</evidence>
<dbReference type="InterPro" id="IPR018359">
    <property type="entry name" value="Bromodomain_CS"/>
</dbReference>
<feature type="compositionally biased region" description="Polar residues" evidence="3">
    <location>
        <begin position="26"/>
        <end position="47"/>
    </location>
</feature>
<comment type="caution">
    <text evidence="5">The sequence shown here is derived from an EMBL/GenBank/DDBJ whole genome shotgun (WGS) entry which is preliminary data.</text>
</comment>
<dbReference type="InterPro" id="IPR001487">
    <property type="entry name" value="Bromodomain"/>
</dbReference>
<dbReference type="PRINTS" id="PR00503">
    <property type="entry name" value="BROMODOMAIN"/>
</dbReference>
<dbReference type="PANTHER" id="PTHR22881:SF26">
    <property type="entry name" value="BROMODOMAIN CONTAINING PROTEIN, EXPRESSED"/>
    <property type="match status" value="1"/>
</dbReference>
<feature type="compositionally biased region" description="Polar residues" evidence="3">
    <location>
        <begin position="417"/>
        <end position="431"/>
    </location>
</feature>
<feature type="domain" description="Bromo" evidence="4">
    <location>
        <begin position="106"/>
        <end position="176"/>
    </location>
</feature>
<evidence type="ECO:0000313" key="6">
    <source>
        <dbReference type="Proteomes" id="UP001457282"/>
    </source>
</evidence>
<feature type="compositionally biased region" description="Polar residues" evidence="3">
    <location>
        <begin position="246"/>
        <end position="263"/>
    </location>
</feature>
<gene>
    <name evidence="5" type="ORF">M0R45_017653</name>
</gene>
<feature type="compositionally biased region" description="Low complexity" evidence="3">
    <location>
        <begin position="227"/>
        <end position="239"/>
    </location>
</feature>
<feature type="region of interest" description="Disordered" evidence="3">
    <location>
        <begin position="594"/>
        <end position="625"/>
    </location>
</feature>
<protein>
    <recommendedName>
        <fullName evidence="4">Bromo domain-containing protein</fullName>
    </recommendedName>
</protein>
<evidence type="ECO:0000256" key="2">
    <source>
        <dbReference type="PROSITE-ProRule" id="PRU00035"/>
    </source>
</evidence>
<dbReference type="EMBL" id="JBEDUW010000003">
    <property type="protein sequence ID" value="KAK9941024.1"/>
    <property type="molecule type" value="Genomic_DNA"/>
</dbReference>
<sequence>MSTAETGRRKSARISALEEEKRNKACTKSSDNITSENQTYVKRATSSGKRGRKRKRLEDVGLSSLQDSEDPKDEDYSIYDDQAAYLSYIQEDPETRILEFILDTLQRRDTYNIFAKPVDPQEVWTYYRIIKEPMDFGTIRAKLLEGNYTSLEQFEYDVNLISTNAMHFNSSTTVFYKEARGIQELAQQLFESLRADPEQFQLQFLLTRRGAGGKPQNEGRDLHTRVPRPVGRPSSSRGSYIRRKSQAGSSNTNSPGMRNGRNSNLIEMERRQTYRLSDEDASLLTIVYNAAKLLLHVDDGDSGYAESLMQFVKNLGPTAQMLAESKLAQPLTKPLDCQPQVTPPIQTQSYVAPAQPILALPAPEVPGGLLGDNNGRMHRSSLYNLPNSDSNVSYFIGDASAQGYARTSNGGIHINDGASNRNMNPPGTSLSGIVPNYRDKGKMVVDLNQNMELQGSGDTEARAHDHNQNSKVRLESYIRVVRDFSSPGTSSSGMKFRAVDMLGKPNPLENQQQLTETLNNGILSWAVNMLANTSSQENQQLQPAQLFSTGSSNQASLLEIMAGRSTYLKPSSSSSLRSPSAKLSSLSEASTSWYGSGSQLNNNNNNNNAAKSAETGQQLQWSQPSTEQDLQESCSFLEMLSEGNYQWEKSTFLSKEQHLDEGNYLLGSSTFMRKEQQLGEDNCQVGNSTSMRKKPLYDESNFQWGSSTFFRKEQQLDEGNFQPENGTFWRKEQRLDGGNFMMGNGTFVRKEQQLDEGNFQLGKSTCLRKEKQLDEGNSTYMRADQLEANFQLGNSILWRTELLDGGNFQMGNIKFISKEQLLDEGNFKLGNSTFMSKGQQLDEGSFQLGKSTFMRTEQQLDEGNHQWWNSAFISKEQQLDDSNYQMGNSTFLRKEQQLDEGNYQYLGKGEQQPVYEGVMPEWYDAISSINERATTSTQWYQKEPIGLGQSLLSLLLVDTQQPNLALQL</sequence>
<dbReference type="Proteomes" id="UP001457282">
    <property type="component" value="Unassembled WGS sequence"/>
</dbReference>
<dbReference type="SMART" id="SM00297">
    <property type="entry name" value="BROMO"/>
    <property type="match status" value="1"/>
</dbReference>